<accession>A0A951PXP0</accession>
<reference evidence="7" key="1">
    <citation type="submission" date="2021-05" db="EMBL/GenBank/DDBJ databases">
        <authorList>
            <person name="Pietrasiak N."/>
            <person name="Ward R."/>
            <person name="Stajich J.E."/>
            <person name="Kurbessoian T."/>
        </authorList>
    </citation>
    <scope>NUCLEOTIDE SEQUENCE</scope>
    <source>
        <strain evidence="7">JT2-VF2</strain>
    </source>
</reference>
<proteinExistence type="predicted"/>
<feature type="transmembrane region" description="Helical" evidence="6">
    <location>
        <begin position="260"/>
        <end position="277"/>
    </location>
</feature>
<dbReference type="Pfam" id="PF01943">
    <property type="entry name" value="Polysacc_synt"/>
    <property type="match status" value="1"/>
</dbReference>
<dbReference type="PANTHER" id="PTHR30250:SF11">
    <property type="entry name" value="O-ANTIGEN TRANSPORTER-RELATED"/>
    <property type="match status" value="1"/>
</dbReference>
<organism evidence="7 8">
    <name type="scientific">Mojavia pulchra JT2-VF2</name>
    <dbReference type="NCBI Taxonomy" id="287848"/>
    <lineage>
        <taxon>Bacteria</taxon>
        <taxon>Bacillati</taxon>
        <taxon>Cyanobacteriota</taxon>
        <taxon>Cyanophyceae</taxon>
        <taxon>Nostocales</taxon>
        <taxon>Nostocaceae</taxon>
    </lineage>
</organism>
<feature type="transmembrane region" description="Helical" evidence="6">
    <location>
        <begin position="418"/>
        <end position="438"/>
    </location>
</feature>
<feature type="transmembrane region" description="Helical" evidence="6">
    <location>
        <begin position="12"/>
        <end position="37"/>
    </location>
</feature>
<dbReference type="InterPro" id="IPR050833">
    <property type="entry name" value="Poly_Biosynth_Transport"/>
</dbReference>
<gene>
    <name evidence="7" type="ORF">KME32_07065</name>
</gene>
<dbReference type="Proteomes" id="UP000715781">
    <property type="component" value="Unassembled WGS sequence"/>
</dbReference>
<feature type="transmembrane region" description="Helical" evidence="6">
    <location>
        <begin position="384"/>
        <end position="406"/>
    </location>
</feature>
<evidence type="ECO:0000256" key="4">
    <source>
        <dbReference type="ARBA" id="ARBA00022989"/>
    </source>
</evidence>
<evidence type="ECO:0000313" key="7">
    <source>
        <dbReference type="EMBL" id="MBW4560910.1"/>
    </source>
</evidence>
<feature type="transmembrane region" description="Helical" evidence="6">
    <location>
        <begin position="450"/>
        <end position="472"/>
    </location>
</feature>
<evidence type="ECO:0000256" key="5">
    <source>
        <dbReference type="ARBA" id="ARBA00023136"/>
    </source>
</evidence>
<feature type="transmembrane region" description="Helical" evidence="6">
    <location>
        <begin position="330"/>
        <end position="351"/>
    </location>
</feature>
<keyword evidence="4 6" id="KW-1133">Transmembrane helix</keyword>
<dbReference type="PANTHER" id="PTHR30250">
    <property type="entry name" value="PST FAMILY PREDICTED COLANIC ACID TRANSPORTER"/>
    <property type="match status" value="1"/>
</dbReference>
<evidence type="ECO:0000313" key="8">
    <source>
        <dbReference type="Proteomes" id="UP000715781"/>
    </source>
</evidence>
<name>A0A951PXP0_9NOST</name>
<feature type="transmembrane region" description="Helical" evidence="6">
    <location>
        <begin position="113"/>
        <end position="132"/>
    </location>
</feature>
<feature type="transmembrane region" description="Helical" evidence="6">
    <location>
        <begin position="171"/>
        <end position="197"/>
    </location>
</feature>
<keyword evidence="5 6" id="KW-0472">Membrane</keyword>
<dbReference type="InterPro" id="IPR002797">
    <property type="entry name" value="Polysacc_synth"/>
</dbReference>
<dbReference type="CDD" id="cd13128">
    <property type="entry name" value="MATE_Wzx_like"/>
    <property type="match status" value="1"/>
</dbReference>
<feature type="transmembrane region" description="Helical" evidence="6">
    <location>
        <begin position="144"/>
        <end position="165"/>
    </location>
</feature>
<dbReference type="AlphaFoldDB" id="A0A951PXP0"/>
<feature type="transmembrane region" description="Helical" evidence="6">
    <location>
        <begin position="49"/>
        <end position="67"/>
    </location>
</feature>
<evidence type="ECO:0000256" key="3">
    <source>
        <dbReference type="ARBA" id="ARBA00022692"/>
    </source>
</evidence>
<sequence length="479" mass="53341">MTSERRKIIENSISLLISRLTQSITTFILVASIARILGPYNLGQYTLAFTYYILFMTLTSQGFKTLFTRELSCNPQQTPVYLVNGTLLQFVFSIIGYVAMVLLVFTLPYNADTSIVCYILGLMIIPFSVSNVTEAIFQAQEKMYLIAISTVPVYILRTIIMIWAMKLKYGINFVCAGLVISEALILFFEWGLILQFINPQWRIDWNFIWQTFKFSRTFLAIEGIAILKGRMLVIILSLLSSEVIVGLYGSVVQLMQPFEIIASSLVVAVFPSMSKAVTLGKEKQRFIAESVIEILQGVGLPLIVGLLFIGGDILTLIYGDPKFVEGAVPLNIIALGLVAASFTRPLGYLLVANGFERVNLIEVTSTSVLTGLVGILLISKYQLMGAAITVLIIEIATSAQYIYAVFNRLFTLHIWRLLVRPLIISIFIVFIFLILKLMNANIITEMLSATLAYTFFVTIMATYAVGGPKVVLAKVLPNR</sequence>
<feature type="transmembrane region" description="Helical" evidence="6">
    <location>
        <begin position="79"/>
        <end position="107"/>
    </location>
</feature>
<feature type="transmembrane region" description="Helical" evidence="6">
    <location>
        <begin position="218"/>
        <end position="240"/>
    </location>
</feature>
<protein>
    <submittedName>
        <fullName evidence="7">Flippase</fullName>
    </submittedName>
</protein>
<comment type="caution">
    <text evidence="7">The sequence shown here is derived from an EMBL/GenBank/DDBJ whole genome shotgun (WGS) entry which is preliminary data.</text>
</comment>
<evidence type="ECO:0000256" key="1">
    <source>
        <dbReference type="ARBA" id="ARBA00004651"/>
    </source>
</evidence>
<reference evidence="7" key="2">
    <citation type="journal article" date="2022" name="Microbiol. Resour. Announc.">
        <title>Metagenome Sequencing to Explore Phylogenomics of Terrestrial Cyanobacteria.</title>
        <authorList>
            <person name="Ward R.D."/>
            <person name="Stajich J.E."/>
            <person name="Johansen J.R."/>
            <person name="Huntemann M."/>
            <person name="Clum A."/>
            <person name="Foster B."/>
            <person name="Foster B."/>
            <person name="Roux S."/>
            <person name="Palaniappan K."/>
            <person name="Varghese N."/>
            <person name="Mukherjee S."/>
            <person name="Reddy T.B.K."/>
            <person name="Daum C."/>
            <person name="Copeland A."/>
            <person name="Chen I.A."/>
            <person name="Ivanova N.N."/>
            <person name="Kyrpides N.C."/>
            <person name="Shapiro N."/>
            <person name="Eloe-Fadrosh E.A."/>
            <person name="Pietrasiak N."/>
        </authorList>
    </citation>
    <scope>NUCLEOTIDE SEQUENCE</scope>
    <source>
        <strain evidence="7">JT2-VF2</strain>
    </source>
</reference>
<dbReference type="GO" id="GO:0005886">
    <property type="term" value="C:plasma membrane"/>
    <property type="evidence" value="ECO:0007669"/>
    <property type="project" value="UniProtKB-SubCell"/>
</dbReference>
<keyword evidence="3 6" id="KW-0812">Transmembrane</keyword>
<feature type="transmembrane region" description="Helical" evidence="6">
    <location>
        <begin position="298"/>
        <end position="318"/>
    </location>
</feature>
<dbReference type="EMBL" id="JAHHHN010000003">
    <property type="protein sequence ID" value="MBW4560910.1"/>
    <property type="molecule type" value="Genomic_DNA"/>
</dbReference>
<feature type="transmembrane region" description="Helical" evidence="6">
    <location>
        <begin position="358"/>
        <end position="378"/>
    </location>
</feature>
<evidence type="ECO:0000256" key="2">
    <source>
        <dbReference type="ARBA" id="ARBA00022475"/>
    </source>
</evidence>
<keyword evidence="2" id="KW-1003">Cell membrane</keyword>
<evidence type="ECO:0000256" key="6">
    <source>
        <dbReference type="SAM" id="Phobius"/>
    </source>
</evidence>
<comment type="subcellular location">
    <subcellularLocation>
        <location evidence="1">Cell membrane</location>
        <topology evidence="1">Multi-pass membrane protein</topology>
    </subcellularLocation>
</comment>